<gene>
    <name evidence="10" type="primary">LOC116947437</name>
</gene>
<proteinExistence type="inferred from homology"/>
<dbReference type="FunFam" id="3.40.20.10:FF:000012">
    <property type="entry name" value="Twinfilin-1 isoform 1"/>
    <property type="match status" value="1"/>
</dbReference>
<dbReference type="PROSITE" id="PS51263">
    <property type="entry name" value="ADF_H"/>
    <property type="match status" value="2"/>
</dbReference>
<dbReference type="KEGG" id="pmrn:116947437"/>
<dbReference type="FunFam" id="3.40.20.10:FF:000007">
    <property type="entry name" value="Twinfilin-1 isoform 1"/>
    <property type="match status" value="1"/>
</dbReference>
<evidence type="ECO:0000256" key="2">
    <source>
        <dbReference type="ARBA" id="ARBA00009557"/>
    </source>
</evidence>
<dbReference type="GO" id="GO:0005884">
    <property type="term" value="C:actin filament"/>
    <property type="evidence" value="ECO:0007669"/>
    <property type="project" value="TreeGrafter"/>
</dbReference>
<keyword evidence="4" id="KW-0677">Repeat</keyword>
<evidence type="ECO:0000256" key="3">
    <source>
        <dbReference type="ARBA" id="ARBA00022490"/>
    </source>
</evidence>
<dbReference type="Pfam" id="PF00241">
    <property type="entry name" value="Cofilin_ADF"/>
    <property type="match status" value="2"/>
</dbReference>
<name>A0AAJ7TJK1_PETMA</name>
<evidence type="ECO:0000256" key="6">
    <source>
        <dbReference type="ARBA" id="ARBA00023212"/>
    </source>
</evidence>
<dbReference type="AlphaFoldDB" id="A0AAJ7TJK1"/>
<keyword evidence="3" id="KW-0963">Cytoplasm</keyword>
<dbReference type="GO" id="GO:0030042">
    <property type="term" value="P:actin filament depolymerization"/>
    <property type="evidence" value="ECO:0007669"/>
    <property type="project" value="TreeGrafter"/>
</dbReference>
<accession>A0AAJ7TJK1</accession>
<sequence length="350" mass="39859">MSHQTGIQASTELKEVFSKARDGEIRLIKVSIKDEKLVLAAQRRPGGPWERDYDALMLPLLEDKQPTYILLRLDSRNAQGYEWLFISWSPDLSPVRQKMLYAATRATVKNEFGGGHIKEEMFGTALDDVSYNGYNRHLLARSAPAPLTAAEEELQRIKLNEVNTDISVDSKHQTLQGVAFPIEERALEALYRLKTRKINYVQLSIDLNLETINLEHTERTTVDELPCRIPSDAARYHFFLFTHMHEGEQLHSVVFIYSMPGYKCSIKERMLYSSCKSSLLDVAEKKIGLDVAKKLEIDDGAELTTEFLYEEVHPRELAYAQAFAKPRGPSGKRGLRRIIRSSGLSQLSDE</sequence>
<dbReference type="PANTHER" id="PTHR13759:SF1">
    <property type="entry name" value="TWINFILIN"/>
    <property type="match status" value="1"/>
</dbReference>
<dbReference type="InterPro" id="IPR028458">
    <property type="entry name" value="Twinfilin"/>
</dbReference>
<dbReference type="GO" id="GO:0010976">
    <property type="term" value="P:positive regulation of neuron projection development"/>
    <property type="evidence" value="ECO:0007669"/>
    <property type="project" value="TreeGrafter"/>
</dbReference>
<dbReference type="CDD" id="cd11285">
    <property type="entry name" value="ADF_Twf-N_like"/>
    <property type="match status" value="1"/>
</dbReference>
<evidence type="ECO:0000259" key="8">
    <source>
        <dbReference type="PROSITE" id="PS51263"/>
    </source>
</evidence>
<dbReference type="SMART" id="SM00102">
    <property type="entry name" value="ADF"/>
    <property type="match status" value="2"/>
</dbReference>
<evidence type="ECO:0000313" key="10">
    <source>
        <dbReference type="RefSeq" id="XP_032819069.1"/>
    </source>
</evidence>
<dbReference type="Gene3D" id="3.40.20.10">
    <property type="entry name" value="Severin"/>
    <property type="match status" value="2"/>
</dbReference>
<dbReference type="Proteomes" id="UP001318040">
    <property type="component" value="Chromosome 30"/>
</dbReference>
<feature type="domain" description="ADF-H" evidence="8">
    <location>
        <begin position="4"/>
        <end position="139"/>
    </location>
</feature>
<comment type="similarity">
    <text evidence="2">Belongs to the actin-binding proteins ADF family. Twinfilin subfamily.</text>
</comment>
<evidence type="ECO:0000256" key="1">
    <source>
        <dbReference type="ARBA" id="ARBA00004245"/>
    </source>
</evidence>
<evidence type="ECO:0000313" key="9">
    <source>
        <dbReference type="Proteomes" id="UP001318040"/>
    </source>
</evidence>
<dbReference type="CDD" id="cd11284">
    <property type="entry name" value="ADF_Twf-C_like"/>
    <property type="match status" value="1"/>
</dbReference>
<keyword evidence="9" id="KW-1185">Reference proteome</keyword>
<dbReference type="GO" id="GO:0051016">
    <property type="term" value="P:barbed-end actin filament capping"/>
    <property type="evidence" value="ECO:0007669"/>
    <property type="project" value="TreeGrafter"/>
</dbReference>
<dbReference type="GeneID" id="116947437"/>
<dbReference type="InterPro" id="IPR002108">
    <property type="entry name" value="ADF-H"/>
</dbReference>
<reference evidence="10" key="1">
    <citation type="submission" date="2025-08" db="UniProtKB">
        <authorList>
            <consortium name="RefSeq"/>
        </authorList>
    </citation>
    <scope>IDENTIFICATION</scope>
    <source>
        <tissue evidence="10">Sperm</tissue>
    </source>
</reference>
<keyword evidence="6" id="KW-0206">Cytoskeleton</keyword>
<dbReference type="GO" id="GO:0010591">
    <property type="term" value="P:regulation of lamellipodium assembly"/>
    <property type="evidence" value="ECO:0007669"/>
    <property type="project" value="TreeGrafter"/>
</dbReference>
<evidence type="ECO:0000256" key="5">
    <source>
        <dbReference type="ARBA" id="ARBA00023203"/>
    </source>
</evidence>
<dbReference type="PANTHER" id="PTHR13759">
    <property type="entry name" value="TWINFILIN"/>
    <property type="match status" value="1"/>
</dbReference>
<feature type="domain" description="ADF-H" evidence="8">
    <location>
        <begin position="177"/>
        <end position="313"/>
    </location>
</feature>
<keyword evidence="5" id="KW-0009">Actin-binding</keyword>
<protein>
    <submittedName>
        <fullName evidence="10">Twinfilin-1-like</fullName>
    </submittedName>
</protein>
<evidence type="ECO:0000256" key="7">
    <source>
        <dbReference type="ARBA" id="ARBA00038532"/>
    </source>
</evidence>
<dbReference type="RefSeq" id="XP_032819069.1">
    <property type="nucleotide sequence ID" value="XM_032963178.1"/>
</dbReference>
<evidence type="ECO:0000256" key="4">
    <source>
        <dbReference type="ARBA" id="ARBA00022737"/>
    </source>
</evidence>
<dbReference type="GO" id="GO:0051015">
    <property type="term" value="F:actin filament binding"/>
    <property type="evidence" value="ECO:0007669"/>
    <property type="project" value="TreeGrafter"/>
</dbReference>
<dbReference type="GO" id="GO:0030016">
    <property type="term" value="C:myofibril"/>
    <property type="evidence" value="ECO:0007669"/>
    <property type="project" value="TreeGrafter"/>
</dbReference>
<dbReference type="SUPFAM" id="SSF55753">
    <property type="entry name" value="Actin depolymerizing proteins"/>
    <property type="match status" value="2"/>
</dbReference>
<comment type="subcellular location">
    <subcellularLocation>
        <location evidence="1">Cytoplasm</location>
        <location evidence="1">Cytoskeleton</location>
    </subcellularLocation>
</comment>
<organism evidence="9 10">
    <name type="scientific">Petromyzon marinus</name>
    <name type="common">Sea lamprey</name>
    <dbReference type="NCBI Taxonomy" id="7757"/>
    <lineage>
        <taxon>Eukaryota</taxon>
        <taxon>Metazoa</taxon>
        <taxon>Chordata</taxon>
        <taxon>Craniata</taxon>
        <taxon>Vertebrata</taxon>
        <taxon>Cyclostomata</taxon>
        <taxon>Hyperoartia</taxon>
        <taxon>Petromyzontiformes</taxon>
        <taxon>Petromyzontidae</taxon>
        <taxon>Petromyzon</taxon>
    </lineage>
</organism>
<comment type="subunit">
    <text evidence="7">Interacts with G-actin; ADP-actin form.</text>
</comment>
<dbReference type="GO" id="GO:0003785">
    <property type="term" value="F:actin monomer binding"/>
    <property type="evidence" value="ECO:0007669"/>
    <property type="project" value="TreeGrafter"/>
</dbReference>
<dbReference type="InterPro" id="IPR029006">
    <property type="entry name" value="ADF-H/Gelsolin-like_dom_sf"/>
</dbReference>